<evidence type="ECO:0000313" key="2">
    <source>
        <dbReference type="EMBL" id="KAK7485955.1"/>
    </source>
</evidence>
<sequence>KRAQLSTALRVKRSTLPNVKQSGAVEACWAHNPEKRAQLSTALRVKRSTLTNVKQSGAVEACWAHNPEQKRAQLSTALRVKRSTLPNVKQSGAVEACWAHNPETFPEMSKSELDDTVRKLATVAKTTRKVASKRDDTAPQRAVSAE</sequence>
<feature type="non-terminal residue" evidence="2">
    <location>
        <position position="1"/>
    </location>
</feature>
<feature type="region of interest" description="Disordered" evidence="1">
    <location>
        <begin position="125"/>
        <end position="146"/>
    </location>
</feature>
<gene>
    <name evidence="2" type="ORF">BaRGS_00022821</name>
</gene>
<dbReference type="AlphaFoldDB" id="A0ABD0KFN5"/>
<reference evidence="2 3" key="1">
    <citation type="journal article" date="2023" name="Sci. Data">
        <title>Genome assembly of the Korean intertidal mud-creeper Batillaria attramentaria.</title>
        <authorList>
            <person name="Patra A.K."/>
            <person name="Ho P.T."/>
            <person name="Jun S."/>
            <person name="Lee S.J."/>
            <person name="Kim Y."/>
            <person name="Won Y.J."/>
        </authorList>
    </citation>
    <scope>NUCLEOTIDE SEQUENCE [LARGE SCALE GENOMIC DNA]</scope>
    <source>
        <strain evidence="2">Wonlab-2016</strain>
    </source>
</reference>
<evidence type="ECO:0000256" key="1">
    <source>
        <dbReference type="SAM" id="MobiDB-lite"/>
    </source>
</evidence>
<protein>
    <submittedName>
        <fullName evidence="2">Uncharacterized protein</fullName>
    </submittedName>
</protein>
<evidence type="ECO:0000313" key="3">
    <source>
        <dbReference type="Proteomes" id="UP001519460"/>
    </source>
</evidence>
<organism evidence="2 3">
    <name type="scientific">Batillaria attramentaria</name>
    <dbReference type="NCBI Taxonomy" id="370345"/>
    <lineage>
        <taxon>Eukaryota</taxon>
        <taxon>Metazoa</taxon>
        <taxon>Spiralia</taxon>
        <taxon>Lophotrochozoa</taxon>
        <taxon>Mollusca</taxon>
        <taxon>Gastropoda</taxon>
        <taxon>Caenogastropoda</taxon>
        <taxon>Sorbeoconcha</taxon>
        <taxon>Cerithioidea</taxon>
        <taxon>Batillariidae</taxon>
        <taxon>Batillaria</taxon>
    </lineage>
</organism>
<feature type="non-terminal residue" evidence="2">
    <location>
        <position position="146"/>
    </location>
</feature>
<accession>A0ABD0KFN5</accession>
<name>A0ABD0KFN5_9CAEN</name>
<comment type="caution">
    <text evidence="2">The sequence shown here is derived from an EMBL/GenBank/DDBJ whole genome shotgun (WGS) entry which is preliminary data.</text>
</comment>
<proteinExistence type="predicted"/>
<dbReference type="EMBL" id="JACVVK020000186">
    <property type="protein sequence ID" value="KAK7485955.1"/>
    <property type="molecule type" value="Genomic_DNA"/>
</dbReference>
<keyword evidence="3" id="KW-1185">Reference proteome</keyword>
<dbReference type="Proteomes" id="UP001519460">
    <property type="component" value="Unassembled WGS sequence"/>
</dbReference>